<gene>
    <name evidence="3" type="ORF">MYCTH_2313225</name>
</gene>
<dbReference type="GeneID" id="11510111"/>
<proteinExistence type="predicted"/>
<dbReference type="CDD" id="cd09917">
    <property type="entry name" value="F-box_SF"/>
    <property type="match status" value="1"/>
</dbReference>
<dbReference type="OMA" id="YYMLEAY"/>
<dbReference type="OrthoDB" id="3642468at2759"/>
<dbReference type="eggNOG" id="ENOG502SJSX">
    <property type="taxonomic scope" value="Eukaryota"/>
</dbReference>
<dbReference type="InterPro" id="IPR036047">
    <property type="entry name" value="F-box-like_dom_sf"/>
</dbReference>
<evidence type="ECO:0000256" key="1">
    <source>
        <dbReference type="SAM" id="MobiDB-lite"/>
    </source>
</evidence>
<feature type="region of interest" description="Disordered" evidence="1">
    <location>
        <begin position="20"/>
        <end position="51"/>
    </location>
</feature>
<dbReference type="AlphaFoldDB" id="G2QNY3"/>
<sequence length="334" mass="38884">MPTKREIIAQDAESELAPVADLTRPLTLRSRRTERQRRKQQKRANSSSAAAHPARLVDLPLELMMAILELLRPSDIFALSRVNKELRAFVLANESAIAQPIIKLRYSILERCLPRPVGLEHVEPAIQSLLKSADRPDLGAHRNAHQNIPPPDKTLHCTCMTCLVRWNALCAVIDFAHWQDHLDRGIPIPTIERGTNPRWNQELLERNRRVALNALNSPLWYARILEAHLESTTRSIRRHSQNKADQRRHYRVTAADIRAGTDEFLQQNGHPTFDYPYARDLYYMLEAFLPGRSWISELQKWVYMPQTQEWHETDLRILVRMDEKRRQERQKSAT</sequence>
<dbReference type="InterPro" id="IPR001810">
    <property type="entry name" value="F-box_dom"/>
</dbReference>
<name>G2QNY3_THET4</name>
<evidence type="ECO:0000313" key="4">
    <source>
        <dbReference type="Proteomes" id="UP000007322"/>
    </source>
</evidence>
<feature type="compositionally biased region" description="Basic residues" evidence="1">
    <location>
        <begin position="29"/>
        <end position="42"/>
    </location>
</feature>
<dbReference type="InParanoid" id="G2QNY3"/>
<dbReference type="Pfam" id="PF00646">
    <property type="entry name" value="F-box"/>
    <property type="match status" value="1"/>
</dbReference>
<reference evidence="3 4" key="1">
    <citation type="journal article" date="2011" name="Nat. Biotechnol.">
        <title>Comparative genomic analysis of the thermophilic biomass-degrading fungi Myceliophthora thermophila and Thielavia terrestris.</title>
        <authorList>
            <person name="Berka R.M."/>
            <person name="Grigoriev I.V."/>
            <person name="Otillar R."/>
            <person name="Salamov A."/>
            <person name="Grimwood J."/>
            <person name="Reid I."/>
            <person name="Ishmael N."/>
            <person name="John T."/>
            <person name="Darmond C."/>
            <person name="Moisan M.-C."/>
            <person name="Henrissat B."/>
            <person name="Coutinho P.M."/>
            <person name="Lombard V."/>
            <person name="Natvig D.O."/>
            <person name="Lindquist E."/>
            <person name="Schmutz J."/>
            <person name="Lucas S."/>
            <person name="Harris P."/>
            <person name="Powlowski J."/>
            <person name="Bellemare A."/>
            <person name="Taylor D."/>
            <person name="Butler G."/>
            <person name="de Vries R.P."/>
            <person name="Allijn I.E."/>
            <person name="van den Brink J."/>
            <person name="Ushinsky S."/>
            <person name="Storms R."/>
            <person name="Powell A.J."/>
            <person name="Paulsen I.T."/>
            <person name="Elbourne L.D.H."/>
            <person name="Baker S.E."/>
            <person name="Magnuson J."/>
            <person name="LaBoissiere S."/>
            <person name="Clutterbuck A.J."/>
            <person name="Martinez D."/>
            <person name="Wogulis M."/>
            <person name="de Leon A.L."/>
            <person name="Rey M.W."/>
            <person name="Tsang A."/>
        </authorList>
    </citation>
    <scope>NUCLEOTIDE SEQUENCE [LARGE SCALE GENOMIC DNA]</scope>
    <source>
        <strain evidence="4">ATCC 42464 / BCRC 31852 / DSM 1799</strain>
    </source>
</reference>
<evidence type="ECO:0000259" key="2">
    <source>
        <dbReference type="PROSITE" id="PS50181"/>
    </source>
</evidence>
<dbReference type="VEuPathDB" id="FungiDB:MYCTH_2313225"/>
<dbReference type="RefSeq" id="XP_003667404.1">
    <property type="nucleotide sequence ID" value="XM_003667356.1"/>
</dbReference>
<evidence type="ECO:0000313" key="3">
    <source>
        <dbReference type="EMBL" id="AEO62159.1"/>
    </source>
</evidence>
<accession>G2QNY3</accession>
<dbReference type="Proteomes" id="UP000007322">
    <property type="component" value="Chromosome 7"/>
</dbReference>
<organism evidence="3 4">
    <name type="scientific">Thermothelomyces thermophilus (strain ATCC 42464 / BCRC 31852 / DSM 1799)</name>
    <name type="common">Sporotrichum thermophile</name>
    <dbReference type="NCBI Taxonomy" id="573729"/>
    <lineage>
        <taxon>Eukaryota</taxon>
        <taxon>Fungi</taxon>
        <taxon>Dikarya</taxon>
        <taxon>Ascomycota</taxon>
        <taxon>Pezizomycotina</taxon>
        <taxon>Sordariomycetes</taxon>
        <taxon>Sordariomycetidae</taxon>
        <taxon>Sordariales</taxon>
        <taxon>Chaetomiaceae</taxon>
        <taxon>Thermothelomyces</taxon>
    </lineage>
</organism>
<dbReference type="KEGG" id="mtm:MYCTH_2313225"/>
<feature type="domain" description="F-box" evidence="2">
    <location>
        <begin position="53"/>
        <end position="101"/>
    </location>
</feature>
<dbReference type="EMBL" id="CP003008">
    <property type="protein sequence ID" value="AEO62159.1"/>
    <property type="molecule type" value="Genomic_DNA"/>
</dbReference>
<dbReference type="HOGENOM" id="CLU_047427_0_0_1"/>
<protein>
    <recommendedName>
        <fullName evidence="2">F-box domain-containing protein</fullName>
    </recommendedName>
</protein>
<dbReference type="SUPFAM" id="SSF81383">
    <property type="entry name" value="F-box domain"/>
    <property type="match status" value="1"/>
</dbReference>
<keyword evidence="4" id="KW-1185">Reference proteome</keyword>
<dbReference type="PROSITE" id="PS50181">
    <property type="entry name" value="FBOX"/>
    <property type="match status" value="1"/>
</dbReference>